<dbReference type="GO" id="GO:0005524">
    <property type="term" value="F:ATP binding"/>
    <property type="evidence" value="ECO:0007669"/>
    <property type="project" value="InterPro"/>
</dbReference>
<evidence type="ECO:0000256" key="1">
    <source>
        <dbReference type="SAM" id="Coils"/>
    </source>
</evidence>
<feature type="coiled-coil region" evidence="1">
    <location>
        <begin position="1194"/>
        <end position="1221"/>
    </location>
</feature>
<gene>
    <name evidence="3" type="ORF">AMORRO_LOCUS5428</name>
</gene>
<dbReference type="SUPFAM" id="SSF52540">
    <property type="entry name" value="P-loop containing nucleoside triphosphate hydrolases"/>
    <property type="match status" value="1"/>
</dbReference>
<dbReference type="InterPro" id="IPR013783">
    <property type="entry name" value="Ig-like_fold"/>
</dbReference>
<dbReference type="InterPro" id="IPR027417">
    <property type="entry name" value="P-loop_NTPase"/>
</dbReference>
<comment type="caution">
    <text evidence="3">The sequence shown here is derived from an EMBL/GenBank/DDBJ whole genome shotgun (WGS) entry which is preliminary data.</text>
</comment>
<protein>
    <submittedName>
        <fullName evidence="3">12126_t:CDS:1</fullName>
    </submittedName>
</protein>
<evidence type="ECO:0000259" key="2">
    <source>
        <dbReference type="Pfam" id="PF00004"/>
    </source>
</evidence>
<keyword evidence="1" id="KW-0175">Coiled coil</keyword>
<dbReference type="PANTHER" id="PTHR22605:SF1">
    <property type="entry name" value="RZ-TYPE DOMAIN-CONTAINING PROTEIN"/>
    <property type="match status" value="1"/>
</dbReference>
<dbReference type="PANTHER" id="PTHR22605">
    <property type="entry name" value="RZ-TYPE DOMAIN-CONTAINING PROTEIN"/>
    <property type="match status" value="1"/>
</dbReference>
<sequence>MSCQIPNNIEGVDADGICEITFHVHMPNKFDRSLQPVVLGSVRELGNWSCPVVKLRQNDTNSTYWFSDPVKICIKDHSIHYKYALYQPIKEKQDMFDIIRDKVLGDRTIVMEGNSDNDNRLLSYRGFQYDVWKDNYYKKLYSPDLTKDYKFVYVVYESVTLENIKEKIKEFQALLKYQPSLTADAVDITLIRNLVASSREDYQRIFICFLLAFYINVTQERMEHHTRVRLPENFPSINLLQALEKIRSEDIPSDARILFTLATSALVRHNSSKRNVFDWMKMFAIAPVVDPLYTFLVNIEKHNYDQRNQVLNFYNLLKRNVKPYLDRIDRPHIYQSAIEKIIEISFFDMESCDFLMHEMIGKERMDERIKRSIHKFVSQYIDSDDPRNLKQHFKFISEDLRVECAPVFRRHFSKFLSNNRISWKSEYSEPMFYLFAQLFTAETDIMQALVLLTKSRNVDLLLSFPKWLKLTLESKNVKIDFKAKIPALCEEWYSTIISAVTNQKDIRNPVIFLYQQLSAISFVLQRRPDIYKKLVDTVEQKILNLPQEWLFKATSFVGKLESRIVGDFEKVLRQRLKSPLSSDTNDDAVIKIISQICNSSGSSLDVPNRLCENVLCHILDKIRDKAIVSKIHNASNDHLQLLHFKSSKLWIFLLNATGEVNELFNHPHVESVRSKISQLVRAIEDQSIMIKMLNPLLEFPNDILTSYFNAGIGTKEKKITNEMLDSLREQLREHLNTVENLFSFYNRWCNKAEDTQAYLDDLTEKVNNMNNIPFLEMINPDYWSIHNEIIEVSRRAYQYENSQTFANVFEADTNEEVKKSVFLVSQAFGNSLLERYQRICIEYENWKHIRCCEARPLWNGIASEQVKHELDQMVGDATWYRQTQNDLLRSIECLVQFPSLFAQLENLSNVLTQFNIKNKEKCWAIEMLNTLENTNIILGDLQDFLKKYNRKFGAYRECWSLIKELSFAEEFIDFLLKKLVGRDLTNLIDAVDDLSDTKLLQEKIVDALIEVNEALTPLSEESSRSSIDSFLNCLSEVSKKHSSLASKIGYCSSHNLTLQNMYHNIAIRGEVTKERIKNAATFGLYTFQHVEKTNLCEVVLTYDTTQNHDDTNSTPRVTASYNLADLHDHALLIGKYRASTDRSSGENDIQDIHKDINTFITQVDLVQQIIDVASKLIQLGHFLYQKMKVEARGVSELQDVLDKLAQDLKTWEDIVIRAQNEHYYLTFFSARHILAFYNYFRTDNLEQDDKLKEVCQNLIRFVNDAAQLPIKTGKWNTVQNQDDIFPVLCKIGAILYDIFSDIPQQIRSIPDTLKLVIADTVFRGQIFVAACHSHSLVPNVILSLFANHQSFPKPWQILICQSTTAAEEITLFIKRSFIAADNEYKDYLFCIANVEFLDFELQDILIRTIHNFKQKKKDYLLALVCTYEYGRNHHILDKFVENVHVTDGLDAESMELLYQEIRPDVECVTSKMSGQGKTEWIKEFSFQREKVPRTLLISDGAHFRTLVRQLADCNLRAVESLHLDIRFITHPYEVNFFLFELLTFKVVSNGFDIVHLPDTLIFIEIASTIKHYLLDSLPIIKYLRRQNLEWNMDNLMVSRHVNSPVQIVSRYLDQYSRETIDEENIRFTGDNAIGEPLPAERCRQLLRQYFFDGQKDDIHSYRFLEIFMNLLADQLVRFSESSFFKIEQLRVMIQETNIRSSLLKILITCSKEFATRAINFKNKQEENNRAIQEGDTQDIDNVRLGNVTQWNDSNHLMIVFLSQMPDSICALYREKNKVPNNVKNLLKSQNAELQDYDSMEPSLLLERLEQLVRQKMHKLDGLPKYALSIENLLKMAMILLRSRANIPVVCCGEAGCGKTSLISFLSMIMEVNFVTLNLHAGIHEDDIQNFMNEATKLAQKGETWVFFDEINTCDHIGMFGNLIAHRLLNGRLIHPNIRIFAACNPYRLRIKAQSSVGHSATQYEEKNILAYRRKNYRKKMIEIIKNHQPNFNTPPNARNDAFEMIIRNEQDEYVKHMKNCPDGTAWNEALLENILVIIVCIQTRIPVFIIGAPGSSKSLAVRIISMNLHGIDSKDSYLRTLPQVYMIPYQGSSLSISEGIEKVFQSAQNYQVCSSKENPVTSVVLLDQVGLAETSPHNPLKVLHGLLETPLSSKDDVPAVSVIGISNWRLDKGKSSRALLVQRPLFAESDLVDTAECLLSGTKCFDNINLFLKKLADSYLRYIKNQRFANFHGLRDYYFLIKSIRSMCKKDKKPNIQLALARNFGGADNMEELCTIYFQIVLKPVHLSKFTYTPIPVQELINANLAEKDARNLMLIGNGNFIVTFLTYQLCQQNIEPVVIIGSQFPEDIDGVDYSYATLNRIMMCVETGRCLILTDLEMIYDSLYDLFNQHFIMAENSSDENNQRNYIRIGITPYSNPMLYGKCILVLDEAKLPYADPALLNRFEKQKLTLEETLAEREAMIFTLLKEWTHLISSIHELSDEDAEVHFKEKDMFIGFSSEETLQSLIIDQCKKNPDSDDDTIISLCKESLISIATSDSIVRADKSLLNLSDPLEVKEWQRVYFQNQRHGNVREFFRALLNDDLTGHLTIINTFSDINTDIKSCMNGISSCQVDKLSTFRSEAKLQEQIKRFL</sequence>
<dbReference type="GO" id="GO:0030246">
    <property type="term" value="F:carbohydrate binding"/>
    <property type="evidence" value="ECO:0007669"/>
    <property type="project" value="InterPro"/>
</dbReference>
<dbReference type="InterPro" id="IPR003959">
    <property type="entry name" value="ATPase_AAA_core"/>
</dbReference>
<dbReference type="Gene3D" id="3.40.50.300">
    <property type="entry name" value="P-loop containing nucleotide triphosphate hydrolases"/>
    <property type="match status" value="1"/>
</dbReference>
<feature type="domain" description="ATPase AAA-type core" evidence="2">
    <location>
        <begin position="1850"/>
        <end position="1911"/>
    </location>
</feature>
<reference evidence="3" key="1">
    <citation type="submission" date="2021-06" db="EMBL/GenBank/DDBJ databases">
        <authorList>
            <person name="Kallberg Y."/>
            <person name="Tangrot J."/>
            <person name="Rosling A."/>
        </authorList>
    </citation>
    <scope>NUCLEOTIDE SEQUENCE</scope>
    <source>
        <strain evidence="3">CL551</strain>
    </source>
</reference>
<accession>A0A9N9FMH6</accession>
<dbReference type="Pfam" id="PF00004">
    <property type="entry name" value="AAA"/>
    <property type="match status" value="1"/>
</dbReference>
<dbReference type="GO" id="GO:0004842">
    <property type="term" value="F:ubiquitin-protein transferase activity"/>
    <property type="evidence" value="ECO:0007669"/>
    <property type="project" value="InterPro"/>
</dbReference>
<dbReference type="InterPro" id="IPR013784">
    <property type="entry name" value="Carb-bd-like_fold"/>
</dbReference>
<dbReference type="InterPro" id="IPR031248">
    <property type="entry name" value="RNF213"/>
</dbReference>
<dbReference type="OrthoDB" id="2400221at2759"/>
<evidence type="ECO:0000313" key="4">
    <source>
        <dbReference type="Proteomes" id="UP000789342"/>
    </source>
</evidence>
<keyword evidence="4" id="KW-1185">Reference proteome</keyword>
<dbReference type="Gene3D" id="2.60.40.10">
    <property type="entry name" value="Immunoglobulins"/>
    <property type="match status" value="1"/>
</dbReference>
<dbReference type="SUPFAM" id="SSF49452">
    <property type="entry name" value="Starch-binding domain-like"/>
    <property type="match status" value="1"/>
</dbReference>
<feature type="coiled-coil region" evidence="1">
    <location>
        <begin position="717"/>
        <end position="772"/>
    </location>
</feature>
<dbReference type="EMBL" id="CAJVPV010003271">
    <property type="protein sequence ID" value="CAG8547768.1"/>
    <property type="molecule type" value="Genomic_DNA"/>
</dbReference>
<evidence type="ECO:0000313" key="3">
    <source>
        <dbReference type="EMBL" id="CAG8547768.1"/>
    </source>
</evidence>
<proteinExistence type="predicted"/>
<dbReference type="GO" id="GO:0016887">
    <property type="term" value="F:ATP hydrolysis activity"/>
    <property type="evidence" value="ECO:0007669"/>
    <property type="project" value="InterPro"/>
</dbReference>
<dbReference type="Proteomes" id="UP000789342">
    <property type="component" value="Unassembled WGS sequence"/>
</dbReference>
<organism evidence="3 4">
    <name type="scientific">Acaulospora morrowiae</name>
    <dbReference type="NCBI Taxonomy" id="94023"/>
    <lineage>
        <taxon>Eukaryota</taxon>
        <taxon>Fungi</taxon>
        <taxon>Fungi incertae sedis</taxon>
        <taxon>Mucoromycota</taxon>
        <taxon>Glomeromycotina</taxon>
        <taxon>Glomeromycetes</taxon>
        <taxon>Diversisporales</taxon>
        <taxon>Acaulosporaceae</taxon>
        <taxon>Acaulospora</taxon>
    </lineage>
</organism>
<name>A0A9N9FMH6_9GLOM</name>